<organism evidence="1 2">
    <name type="scientific">Scopulibacillus cellulosilyticus</name>
    <dbReference type="NCBI Taxonomy" id="2665665"/>
    <lineage>
        <taxon>Bacteria</taxon>
        <taxon>Bacillati</taxon>
        <taxon>Bacillota</taxon>
        <taxon>Bacilli</taxon>
        <taxon>Bacillales</taxon>
        <taxon>Sporolactobacillaceae</taxon>
        <taxon>Scopulibacillus</taxon>
    </lineage>
</organism>
<dbReference type="SUPFAM" id="SSF53254">
    <property type="entry name" value="Phosphoglycerate mutase-like"/>
    <property type="match status" value="1"/>
</dbReference>
<keyword evidence="2" id="KW-1185">Reference proteome</keyword>
<dbReference type="InterPro" id="IPR013078">
    <property type="entry name" value="His_Pase_superF_clade-1"/>
</dbReference>
<dbReference type="InterPro" id="IPR029033">
    <property type="entry name" value="His_PPase_superfam"/>
</dbReference>
<dbReference type="InterPro" id="IPR050275">
    <property type="entry name" value="PGM_Phosphatase"/>
</dbReference>
<evidence type="ECO:0000313" key="1">
    <source>
        <dbReference type="EMBL" id="MFC7392937.1"/>
    </source>
</evidence>
<dbReference type="CDD" id="cd07067">
    <property type="entry name" value="HP_PGM_like"/>
    <property type="match status" value="1"/>
</dbReference>
<comment type="caution">
    <text evidence="1">The sequence shown here is derived from an EMBL/GenBank/DDBJ whole genome shotgun (WGS) entry which is preliminary data.</text>
</comment>
<dbReference type="Gene3D" id="3.40.50.1240">
    <property type="entry name" value="Phosphoglycerate mutase-like"/>
    <property type="match status" value="1"/>
</dbReference>
<name>A0ABW2PU69_9BACL</name>
<dbReference type="EMBL" id="JBHTCO010000005">
    <property type="protein sequence ID" value="MFC7392937.1"/>
    <property type="molecule type" value="Genomic_DNA"/>
</dbReference>
<gene>
    <name evidence="1" type="ORF">ACFQRG_08045</name>
</gene>
<dbReference type="SMART" id="SM00855">
    <property type="entry name" value="PGAM"/>
    <property type="match status" value="1"/>
</dbReference>
<accession>A0ABW2PU69</accession>
<dbReference type="Pfam" id="PF00300">
    <property type="entry name" value="His_Phos_1"/>
    <property type="match status" value="1"/>
</dbReference>
<dbReference type="PANTHER" id="PTHR48100:SF1">
    <property type="entry name" value="HISTIDINE PHOSPHATASE FAMILY PROTEIN-RELATED"/>
    <property type="match status" value="1"/>
</dbReference>
<dbReference type="RefSeq" id="WP_380965349.1">
    <property type="nucleotide sequence ID" value="NZ_JBHTCO010000005.1"/>
</dbReference>
<protein>
    <submittedName>
        <fullName evidence="1">Histidine phosphatase family protein</fullName>
    </submittedName>
</protein>
<reference evidence="2" key="1">
    <citation type="journal article" date="2019" name="Int. J. Syst. Evol. Microbiol.">
        <title>The Global Catalogue of Microorganisms (GCM) 10K type strain sequencing project: providing services to taxonomists for standard genome sequencing and annotation.</title>
        <authorList>
            <consortium name="The Broad Institute Genomics Platform"/>
            <consortium name="The Broad Institute Genome Sequencing Center for Infectious Disease"/>
            <person name="Wu L."/>
            <person name="Ma J."/>
        </authorList>
    </citation>
    <scope>NUCLEOTIDE SEQUENCE [LARGE SCALE GENOMIC DNA]</scope>
    <source>
        <strain evidence="2">CGMCC 1.16305</strain>
    </source>
</reference>
<proteinExistence type="predicted"/>
<dbReference type="PANTHER" id="PTHR48100">
    <property type="entry name" value="BROAD-SPECIFICITY PHOSPHATASE YOR283W-RELATED"/>
    <property type="match status" value="1"/>
</dbReference>
<evidence type="ECO:0000313" key="2">
    <source>
        <dbReference type="Proteomes" id="UP001596505"/>
    </source>
</evidence>
<dbReference type="Proteomes" id="UP001596505">
    <property type="component" value="Unassembled WGS sequence"/>
</dbReference>
<sequence length="186" mass="21414">MSKKIYLVRHCKAEGQSPEAPLTKEGHLDAKRLAQYLSNKDIDEIYCSPFLRAQQTILPLSHETGIPIHADRRLSEKVLSTCDLPDWIEKLRRSFDDMTLKFEGGESSLEATKRAVSCMDNILKSNRETYVVVTHGCLMALILKHYDSSFGSKEWEKLTNPDIYQLSFDEHMQSKITQVWHEKSLL</sequence>